<organism evidence="1 2">
    <name type="scientific">Dictyobacter arantiisoli</name>
    <dbReference type="NCBI Taxonomy" id="2014874"/>
    <lineage>
        <taxon>Bacteria</taxon>
        <taxon>Bacillati</taxon>
        <taxon>Chloroflexota</taxon>
        <taxon>Ktedonobacteria</taxon>
        <taxon>Ktedonobacterales</taxon>
        <taxon>Dictyobacteraceae</taxon>
        <taxon>Dictyobacter</taxon>
    </lineage>
</organism>
<sequence length="63" mass="7029">MPRPQPRCAFLVSYHNLAPTLGDLPKREYWDMDGSTVEYDVQEAGLTSVLAAPTLFIYNIANA</sequence>
<accession>A0A5A5T8K0</accession>
<keyword evidence="2" id="KW-1185">Reference proteome</keyword>
<name>A0A5A5T8K0_9CHLR</name>
<gene>
    <name evidence="1" type="ORF">KDI_10600</name>
</gene>
<evidence type="ECO:0000313" key="1">
    <source>
        <dbReference type="EMBL" id="GCF07496.1"/>
    </source>
</evidence>
<dbReference type="Proteomes" id="UP000322530">
    <property type="component" value="Unassembled WGS sequence"/>
</dbReference>
<evidence type="ECO:0000313" key="2">
    <source>
        <dbReference type="Proteomes" id="UP000322530"/>
    </source>
</evidence>
<proteinExistence type="predicted"/>
<reference evidence="1 2" key="1">
    <citation type="submission" date="2019-01" db="EMBL/GenBank/DDBJ databases">
        <title>Draft genome sequence of Dictyobacter sp. Uno17.</title>
        <authorList>
            <person name="Wang C.M."/>
            <person name="Zheng Y."/>
            <person name="Sakai Y."/>
            <person name="Abe K."/>
            <person name="Yokota A."/>
            <person name="Yabe S."/>
        </authorList>
    </citation>
    <scope>NUCLEOTIDE SEQUENCE [LARGE SCALE GENOMIC DNA]</scope>
    <source>
        <strain evidence="1 2">Uno17</strain>
    </source>
</reference>
<dbReference type="AlphaFoldDB" id="A0A5A5T8K0"/>
<comment type="caution">
    <text evidence="1">The sequence shown here is derived from an EMBL/GenBank/DDBJ whole genome shotgun (WGS) entry which is preliminary data.</text>
</comment>
<dbReference type="EMBL" id="BIXY01000010">
    <property type="protein sequence ID" value="GCF07496.1"/>
    <property type="molecule type" value="Genomic_DNA"/>
</dbReference>
<protein>
    <submittedName>
        <fullName evidence="1">Uncharacterized protein</fullName>
    </submittedName>
</protein>